<reference evidence="2 3" key="1">
    <citation type="submission" date="2024-09" db="EMBL/GenBank/DDBJ databases">
        <authorList>
            <person name="Sun Q."/>
            <person name="Mori K."/>
        </authorList>
    </citation>
    <scope>NUCLEOTIDE SEQUENCE [LARGE SCALE GENOMIC DNA]</scope>
    <source>
        <strain evidence="2 3">JCM 6917</strain>
    </source>
</reference>
<sequence length="167" mass="16156">MLSWAEGALYGAGGGFVVEAVVTFGRLPAWQQTRHAARVSGEALPRLGTYVDPPADALAALFRIVLGGAAGRLLHSERAGVSAAVAVGASTPAVLARTGSATTVTEALRAGAAPGASPAPAAPTAPAVPAAPGMPAPPAAPTAPEPPAVPARPASPGRGQARGEAAP</sequence>
<gene>
    <name evidence="2" type="ORF">ACFF45_31705</name>
</gene>
<accession>A0ABV5NA74</accession>
<organism evidence="2 3">
    <name type="scientific">Streptomyces cinereospinus</name>
    <dbReference type="NCBI Taxonomy" id="285561"/>
    <lineage>
        <taxon>Bacteria</taxon>
        <taxon>Bacillati</taxon>
        <taxon>Actinomycetota</taxon>
        <taxon>Actinomycetes</taxon>
        <taxon>Kitasatosporales</taxon>
        <taxon>Streptomycetaceae</taxon>
        <taxon>Streptomyces</taxon>
    </lineage>
</organism>
<evidence type="ECO:0000256" key="1">
    <source>
        <dbReference type="SAM" id="MobiDB-lite"/>
    </source>
</evidence>
<comment type="caution">
    <text evidence="2">The sequence shown here is derived from an EMBL/GenBank/DDBJ whole genome shotgun (WGS) entry which is preliminary data.</text>
</comment>
<dbReference type="EMBL" id="JBHMCY010000092">
    <property type="protein sequence ID" value="MFB9467132.1"/>
    <property type="molecule type" value="Genomic_DNA"/>
</dbReference>
<proteinExistence type="predicted"/>
<feature type="compositionally biased region" description="Pro residues" evidence="1">
    <location>
        <begin position="132"/>
        <end position="150"/>
    </location>
</feature>
<dbReference type="Proteomes" id="UP001589709">
    <property type="component" value="Unassembled WGS sequence"/>
</dbReference>
<evidence type="ECO:0000313" key="2">
    <source>
        <dbReference type="EMBL" id="MFB9467132.1"/>
    </source>
</evidence>
<dbReference type="RefSeq" id="WP_381350276.1">
    <property type="nucleotide sequence ID" value="NZ_JBHMCY010000092.1"/>
</dbReference>
<keyword evidence="3" id="KW-1185">Reference proteome</keyword>
<evidence type="ECO:0000313" key="3">
    <source>
        <dbReference type="Proteomes" id="UP001589709"/>
    </source>
</evidence>
<feature type="compositionally biased region" description="Low complexity" evidence="1">
    <location>
        <begin position="113"/>
        <end position="131"/>
    </location>
</feature>
<feature type="region of interest" description="Disordered" evidence="1">
    <location>
        <begin position="113"/>
        <end position="167"/>
    </location>
</feature>
<protein>
    <submittedName>
        <fullName evidence="2">Uncharacterized protein</fullName>
    </submittedName>
</protein>
<name>A0ABV5NA74_9ACTN</name>